<dbReference type="InterPro" id="IPR036390">
    <property type="entry name" value="WH_DNA-bd_sf"/>
</dbReference>
<sequence length="207" mass="23369">MLRRLHEFHEIREVSIVCSLGPAGDDAQRVCMTKRVDDESGTADALRFLERFAVIMSDSGYPRMAARVLAALLIADDGRRTAAELADMLQVGPSAVSGAVKYLMRVGMVTRERDPGERRDHYRVDQTAWYKAAASSDEVFRRFEEGARDGVEVLGTDTPAGARMDETRRFFAFLRREVPQLLHKWNEVNARPAEQSVDPDREARSVR</sequence>
<protein>
    <submittedName>
        <fullName evidence="5">GbsR/MarR family transcriptional regulator</fullName>
    </submittedName>
</protein>
<feature type="domain" description="HTH marR-type" evidence="4">
    <location>
        <begin position="59"/>
        <end position="119"/>
    </location>
</feature>
<dbReference type="InterPro" id="IPR036388">
    <property type="entry name" value="WH-like_DNA-bd_sf"/>
</dbReference>
<reference evidence="5 6" key="1">
    <citation type="submission" date="2024-09" db="EMBL/GenBank/DDBJ databases">
        <authorList>
            <person name="Sun Q."/>
            <person name="Mori K."/>
        </authorList>
    </citation>
    <scope>NUCLEOTIDE SEQUENCE [LARGE SCALE GENOMIC DNA]</scope>
    <source>
        <strain evidence="5 6">JCM 3323</strain>
    </source>
</reference>
<dbReference type="Gene3D" id="1.10.10.10">
    <property type="entry name" value="Winged helix-like DNA-binding domain superfamily/Winged helix DNA-binding domain"/>
    <property type="match status" value="1"/>
</dbReference>
<evidence type="ECO:0000313" key="6">
    <source>
        <dbReference type="Proteomes" id="UP001589646"/>
    </source>
</evidence>
<dbReference type="SUPFAM" id="SSF46785">
    <property type="entry name" value="Winged helix' DNA-binding domain"/>
    <property type="match status" value="1"/>
</dbReference>
<dbReference type="Proteomes" id="UP001589646">
    <property type="component" value="Unassembled WGS sequence"/>
</dbReference>
<dbReference type="CDD" id="cd00090">
    <property type="entry name" value="HTH_ARSR"/>
    <property type="match status" value="1"/>
</dbReference>
<organism evidence="5 6">
    <name type="scientific">Nonomuraea roseola</name>
    <dbReference type="NCBI Taxonomy" id="46179"/>
    <lineage>
        <taxon>Bacteria</taxon>
        <taxon>Bacillati</taxon>
        <taxon>Actinomycetota</taxon>
        <taxon>Actinomycetes</taxon>
        <taxon>Streptosporangiales</taxon>
        <taxon>Streptosporangiaceae</taxon>
        <taxon>Nonomuraea</taxon>
    </lineage>
</organism>
<name>A0ABV5PXT5_9ACTN</name>
<keyword evidence="1" id="KW-0805">Transcription regulation</keyword>
<evidence type="ECO:0000313" key="5">
    <source>
        <dbReference type="EMBL" id="MFB9527863.1"/>
    </source>
</evidence>
<dbReference type="Gene3D" id="1.10.287.160">
    <property type="entry name" value="HR1 repeat"/>
    <property type="match status" value="1"/>
</dbReference>
<dbReference type="PANTHER" id="PTHR38465:SF2">
    <property type="entry name" value="HTH-TYPE TRANSCRIPTIONAL REGULATOR MMPR5"/>
    <property type="match status" value="1"/>
</dbReference>
<gene>
    <name evidence="5" type="ORF">ACFFRN_14690</name>
</gene>
<dbReference type="InterPro" id="IPR011991">
    <property type="entry name" value="ArsR-like_HTH"/>
</dbReference>
<accession>A0ABV5PXT5</accession>
<keyword evidence="3" id="KW-0804">Transcription</keyword>
<dbReference type="PANTHER" id="PTHR38465">
    <property type="entry name" value="HTH-TYPE TRANSCRIPTIONAL REGULATOR MJ1563-RELATED"/>
    <property type="match status" value="1"/>
</dbReference>
<dbReference type="EMBL" id="JBHMCE010000004">
    <property type="protein sequence ID" value="MFB9527863.1"/>
    <property type="molecule type" value="Genomic_DNA"/>
</dbReference>
<evidence type="ECO:0000256" key="1">
    <source>
        <dbReference type="ARBA" id="ARBA00023015"/>
    </source>
</evidence>
<dbReference type="Pfam" id="PF12802">
    <property type="entry name" value="MarR_2"/>
    <property type="match status" value="1"/>
</dbReference>
<keyword evidence="6" id="KW-1185">Reference proteome</keyword>
<evidence type="ECO:0000259" key="4">
    <source>
        <dbReference type="Pfam" id="PF12802"/>
    </source>
</evidence>
<dbReference type="InterPro" id="IPR000835">
    <property type="entry name" value="HTH_MarR-typ"/>
</dbReference>
<keyword evidence="2" id="KW-0238">DNA-binding</keyword>
<proteinExistence type="predicted"/>
<comment type="caution">
    <text evidence="5">The sequence shown here is derived from an EMBL/GenBank/DDBJ whole genome shotgun (WGS) entry which is preliminary data.</text>
</comment>
<dbReference type="InterPro" id="IPR052362">
    <property type="entry name" value="HTH-GbsR_regulator"/>
</dbReference>
<evidence type="ECO:0000256" key="3">
    <source>
        <dbReference type="ARBA" id="ARBA00023163"/>
    </source>
</evidence>
<evidence type="ECO:0000256" key="2">
    <source>
        <dbReference type="ARBA" id="ARBA00023125"/>
    </source>
</evidence>